<dbReference type="eggNOG" id="KOG1208">
    <property type="taxonomic scope" value="Eukaryota"/>
</dbReference>
<dbReference type="GO" id="GO:0016491">
    <property type="term" value="F:oxidoreductase activity"/>
    <property type="evidence" value="ECO:0007669"/>
    <property type="project" value="UniProtKB-KW"/>
</dbReference>
<dbReference type="PANTHER" id="PTHR43157">
    <property type="entry name" value="PHOSPHATIDYLINOSITOL-GLYCAN BIOSYNTHESIS CLASS F PROTEIN-RELATED"/>
    <property type="match status" value="1"/>
</dbReference>
<proteinExistence type="predicted"/>
<evidence type="ECO:0000313" key="2">
    <source>
        <dbReference type="EMBL" id="EMR68430.1"/>
    </source>
</evidence>
<keyword evidence="3" id="KW-1185">Reference proteome</keyword>
<evidence type="ECO:0000256" key="1">
    <source>
        <dbReference type="ARBA" id="ARBA00023002"/>
    </source>
</evidence>
<name>M7TNY0_EUTLA</name>
<dbReference type="InterPro" id="IPR002347">
    <property type="entry name" value="SDR_fam"/>
</dbReference>
<dbReference type="Gene3D" id="3.40.50.720">
    <property type="entry name" value="NAD(P)-binding Rossmann-like Domain"/>
    <property type="match status" value="1"/>
</dbReference>
<accession>M7TNY0</accession>
<dbReference type="Proteomes" id="UP000012174">
    <property type="component" value="Unassembled WGS sequence"/>
</dbReference>
<sequence>MASIAKTIVATGGSSGVGFEAIKQILAQTQPYRLILGVRDTQRTKAAYDELKYDSAKHSLTLLPLELSDFKNVKTFANQTIEALGETKIDYLFLNAGMYKSAVGPGPHGSKWSETYLVNHLSQHYLLHLLREKLEASKSRIVVVSSGAVRSIKDPSTLEDTVKAGSTAGFDLYSATKFIQLLGTQWWRRQLLGTCQIVAVSPGLIPQTGLGRHSDMKIDLSMPDAKSVAEGGASLVRAFFQDDVPEDPQRLFLTSWGEWWPKDVYGLSLDEKLQDKWSPSKDEIEKEDVNA</sequence>
<organism evidence="2 3">
    <name type="scientific">Eutypa lata (strain UCR-EL1)</name>
    <name type="common">Grapevine dieback disease fungus</name>
    <name type="synonym">Eutypa armeniacae</name>
    <dbReference type="NCBI Taxonomy" id="1287681"/>
    <lineage>
        <taxon>Eukaryota</taxon>
        <taxon>Fungi</taxon>
        <taxon>Dikarya</taxon>
        <taxon>Ascomycota</taxon>
        <taxon>Pezizomycotina</taxon>
        <taxon>Sordariomycetes</taxon>
        <taxon>Xylariomycetidae</taxon>
        <taxon>Xylariales</taxon>
        <taxon>Diatrypaceae</taxon>
        <taxon>Eutypa</taxon>
    </lineage>
</organism>
<evidence type="ECO:0000313" key="3">
    <source>
        <dbReference type="Proteomes" id="UP000012174"/>
    </source>
</evidence>
<protein>
    <submittedName>
        <fullName evidence="2">Putative short-chain dehydrogenase reductase protein</fullName>
    </submittedName>
</protein>
<dbReference type="InterPro" id="IPR036291">
    <property type="entry name" value="NAD(P)-bd_dom_sf"/>
</dbReference>
<dbReference type="PRINTS" id="PR00081">
    <property type="entry name" value="GDHRDH"/>
</dbReference>
<dbReference type="AlphaFoldDB" id="M7TNY0"/>
<dbReference type="Pfam" id="PF00106">
    <property type="entry name" value="adh_short"/>
    <property type="match status" value="1"/>
</dbReference>
<dbReference type="PANTHER" id="PTHR43157:SF31">
    <property type="entry name" value="PHOSPHATIDYLINOSITOL-GLYCAN BIOSYNTHESIS CLASS F PROTEIN"/>
    <property type="match status" value="1"/>
</dbReference>
<dbReference type="EMBL" id="KB706240">
    <property type="protein sequence ID" value="EMR68430.1"/>
    <property type="molecule type" value="Genomic_DNA"/>
</dbReference>
<reference evidence="3" key="1">
    <citation type="journal article" date="2013" name="Genome Announc.">
        <title>Draft genome sequence of the grapevine dieback fungus Eutypa lata UCR-EL1.</title>
        <authorList>
            <person name="Blanco-Ulate B."/>
            <person name="Rolshausen P.E."/>
            <person name="Cantu D."/>
        </authorList>
    </citation>
    <scope>NUCLEOTIDE SEQUENCE [LARGE SCALE GENOMIC DNA]</scope>
    <source>
        <strain evidence="3">UCR-EL1</strain>
    </source>
</reference>
<dbReference type="OrthoDB" id="542013at2759"/>
<dbReference type="KEGG" id="ela:UCREL1_4555"/>
<gene>
    <name evidence="2" type="ORF">UCREL1_4555</name>
</gene>
<keyword evidence="1" id="KW-0560">Oxidoreductase</keyword>
<dbReference type="SUPFAM" id="SSF51735">
    <property type="entry name" value="NAD(P)-binding Rossmann-fold domains"/>
    <property type="match status" value="1"/>
</dbReference>
<dbReference type="HOGENOM" id="CLU_083410_0_0_1"/>
<dbReference type="OMA" id="LGAHYWR"/>